<comment type="caution">
    <text evidence="6">The sequence shown here is derived from an EMBL/GenBank/DDBJ whole genome shotgun (WGS) entry which is preliminary data.</text>
</comment>
<dbReference type="RefSeq" id="XP_067081526.1">
    <property type="nucleotide sequence ID" value="XM_067225425.1"/>
</dbReference>
<evidence type="ECO:0000256" key="1">
    <source>
        <dbReference type="ARBA" id="ARBA00009528"/>
    </source>
</evidence>
<feature type="domain" description="Cytosol aminopeptidase" evidence="5">
    <location>
        <begin position="369"/>
        <end position="376"/>
    </location>
</feature>
<dbReference type="GO" id="GO:0030145">
    <property type="term" value="F:manganese ion binding"/>
    <property type="evidence" value="ECO:0007669"/>
    <property type="project" value="InterPro"/>
</dbReference>
<dbReference type="InterPro" id="IPR000819">
    <property type="entry name" value="Peptidase_M17_C"/>
</dbReference>
<keyword evidence="3" id="KW-0645">Protease</keyword>
<accession>A0A1G4IF88</accession>
<dbReference type="PANTHER" id="PTHR11963">
    <property type="entry name" value="LEUCINE AMINOPEPTIDASE-RELATED"/>
    <property type="match status" value="1"/>
</dbReference>
<dbReference type="VEuPathDB" id="TriTrypDB:TEOVI_000233400"/>
<reference evidence="6" key="1">
    <citation type="submission" date="2016-09" db="EMBL/GenBank/DDBJ databases">
        <authorList>
            <person name="Hebert L."/>
            <person name="Moumen B."/>
        </authorList>
    </citation>
    <scope>NUCLEOTIDE SEQUENCE [LARGE SCALE GENOMIC DNA]</scope>
    <source>
        <strain evidence="6">OVI</strain>
    </source>
</reference>
<dbReference type="InterPro" id="IPR011356">
    <property type="entry name" value="Leucine_aapep/pepB"/>
</dbReference>
<evidence type="ECO:0000256" key="2">
    <source>
        <dbReference type="ARBA" id="ARBA00022438"/>
    </source>
</evidence>
<dbReference type="Gene3D" id="3.40.50.10590">
    <property type="entry name" value="Zn-dependent exopeptidases"/>
    <property type="match status" value="1"/>
</dbReference>
<dbReference type="SUPFAM" id="SSF53187">
    <property type="entry name" value="Zn-dependent exopeptidases"/>
    <property type="match status" value="1"/>
</dbReference>
<organism evidence="6 7">
    <name type="scientific">Trypanosoma equiperdum</name>
    <dbReference type="NCBI Taxonomy" id="5694"/>
    <lineage>
        <taxon>Eukaryota</taxon>
        <taxon>Discoba</taxon>
        <taxon>Euglenozoa</taxon>
        <taxon>Kinetoplastea</taxon>
        <taxon>Metakinetoplastina</taxon>
        <taxon>Trypanosomatida</taxon>
        <taxon>Trypanosomatidae</taxon>
        <taxon>Trypanosoma</taxon>
    </lineage>
</organism>
<dbReference type="GeneID" id="92376274"/>
<evidence type="ECO:0000256" key="3">
    <source>
        <dbReference type="ARBA" id="ARBA00022670"/>
    </source>
</evidence>
<dbReference type="PRINTS" id="PR00481">
    <property type="entry name" value="LAMNOPPTDASE"/>
</dbReference>
<dbReference type="InterPro" id="IPR041417">
    <property type="entry name" value="NPEPL1_N"/>
</dbReference>
<dbReference type="CDD" id="cd00433">
    <property type="entry name" value="Peptidase_M17"/>
    <property type="match status" value="1"/>
</dbReference>
<gene>
    <name evidence="6" type="ORF">TEOVI_000233400</name>
</gene>
<keyword evidence="2 6" id="KW-0031">Aminopeptidase</keyword>
<dbReference type="Gene3D" id="3.40.630.10">
    <property type="entry name" value="Zn peptidases"/>
    <property type="match status" value="1"/>
</dbReference>
<dbReference type="Pfam" id="PF18295">
    <property type="entry name" value="Pdase_M17_N2"/>
    <property type="match status" value="1"/>
</dbReference>
<keyword evidence="4" id="KW-0378">Hydrolase</keyword>
<evidence type="ECO:0000313" key="6">
    <source>
        <dbReference type="EMBL" id="SCU70760.1"/>
    </source>
</evidence>
<dbReference type="Proteomes" id="UP000195570">
    <property type="component" value="Unassembled WGS sequence"/>
</dbReference>
<sequence length="521" mass="55403">MPTLPKAEAKELSAFVQSCVEYKTNVCFTDVTAYESNQKGVLSSGLAVLVGTHKQLRDPAVQRLPFYNPAVAEAIERVKEGGTYGVLVEGLANAAGSKFVRVVVGEVPTKASRNNCPARPDVVTALVTAALDEVKEPNATVDVFVLSNAVLPIAAAVARCGKHNFSAKDGAAAAAYNSGKVSRLQVVFPDPPAIPPKDLEAVATSTQLCQRLVDAPPNLLTTATFTEIAQGYAKALDFDVDVICGDDLCERGYGGIYSVGKAAFEAPRLVTLLYTPKGTPVKKVSLVGKGIVYDCGGLALKPADYMKLMKHDMGGAAAVFCGFLTAVRLQQPVQLSCTLCLAENAIGPKSYRNDDIIVMKSGKTVEVINTDAEGRIVLGDGVFHATNELSFTPDVVIDMATLTGAQGIATGRHHAGLYVNEEGAEAAMLRAGRESGETCFPVLYCPEYHEPEFKSNHADMTNLMERRDNAGVSCAGYFITTHLSPKFTGAHIHVDLAYPVFNSNGATGFGPALLTEYFRKL</sequence>
<dbReference type="Pfam" id="PF00883">
    <property type="entry name" value="Peptidase_M17"/>
    <property type="match status" value="1"/>
</dbReference>
<dbReference type="PANTHER" id="PTHR11963:SF49">
    <property type="entry name" value="PUTATIVE-RELATED"/>
    <property type="match status" value="1"/>
</dbReference>
<evidence type="ECO:0000313" key="7">
    <source>
        <dbReference type="Proteomes" id="UP000195570"/>
    </source>
</evidence>
<comment type="similarity">
    <text evidence="1">Belongs to the peptidase M17 family.</text>
</comment>
<dbReference type="EMBL" id="CZPT02001525">
    <property type="protein sequence ID" value="SCU70760.1"/>
    <property type="molecule type" value="Genomic_DNA"/>
</dbReference>
<dbReference type="GO" id="GO:0006508">
    <property type="term" value="P:proteolysis"/>
    <property type="evidence" value="ECO:0007669"/>
    <property type="project" value="UniProtKB-KW"/>
</dbReference>
<dbReference type="GO" id="GO:0070006">
    <property type="term" value="F:metalloaminopeptidase activity"/>
    <property type="evidence" value="ECO:0007669"/>
    <property type="project" value="InterPro"/>
</dbReference>
<protein>
    <submittedName>
        <fullName evidence="6">Aminopeptidase, putative</fullName>
    </submittedName>
</protein>
<dbReference type="PROSITE" id="PS00631">
    <property type="entry name" value="CYTOSOL_AP"/>
    <property type="match status" value="1"/>
</dbReference>
<name>A0A1G4IF88_TRYEQ</name>
<dbReference type="AlphaFoldDB" id="A0A1G4IF88"/>
<dbReference type="GO" id="GO:0005737">
    <property type="term" value="C:cytoplasm"/>
    <property type="evidence" value="ECO:0007669"/>
    <property type="project" value="InterPro"/>
</dbReference>
<proteinExistence type="inferred from homology"/>
<evidence type="ECO:0000259" key="5">
    <source>
        <dbReference type="PROSITE" id="PS00631"/>
    </source>
</evidence>
<keyword evidence="7" id="KW-1185">Reference proteome</keyword>
<dbReference type="FunFam" id="3.40.630.10:FF:000035">
    <property type="entry name" value="Probable aminopeptidase NPEPL1"/>
    <property type="match status" value="1"/>
</dbReference>
<evidence type="ECO:0000256" key="4">
    <source>
        <dbReference type="ARBA" id="ARBA00022801"/>
    </source>
</evidence>